<reference evidence="2" key="1">
    <citation type="journal article" date="2023" name="Mol. Phylogenet. Evol.">
        <title>Genome-scale phylogeny and comparative genomics of the fungal order Sordariales.</title>
        <authorList>
            <person name="Hensen N."/>
            <person name="Bonometti L."/>
            <person name="Westerberg I."/>
            <person name="Brannstrom I.O."/>
            <person name="Guillou S."/>
            <person name="Cros-Aarteil S."/>
            <person name="Calhoun S."/>
            <person name="Haridas S."/>
            <person name="Kuo A."/>
            <person name="Mondo S."/>
            <person name="Pangilinan J."/>
            <person name="Riley R."/>
            <person name="LaButti K."/>
            <person name="Andreopoulos B."/>
            <person name="Lipzen A."/>
            <person name="Chen C."/>
            <person name="Yan M."/>
            <person name="Daum C."/>
            <person name="Ng V."/>
            <person name="Clum A."/>
            <person name="Steindorff A."/>
            <person name="Ohm R.A."/>
            <person name="Martin F."/>
            <person name="Silar P."/>
            <person name="Natvig D.O."/>
            <person name="Lalanne C."/>
            <person name="Gautier V."/>
            <person name="Ament-Velasquez S.L."/>
            <person name="Kruys A."/>
            <person name="Hutchinson M.I."/>
            <person name="Powell A.J."/>
            <person name="Barry K."/>
            <person name="Miller A.N."/>
            <person name="Grigoriev I.V."/>
            <person name="Debuchy R."/>
            <person name="Gladieux P."/>
            <person name="Hiltunen Thoren M."/>
            <person name="Johannesson H."/>
        </authorList>
    </citation>
    <scope>NUCLEOTIDE SEQUENCE</scope>
    <source>
        <strain evidence="2">PSN324</strain>
    </source>
</reference>
<evidence type="ECO:0008006" key="4">
    <source>
        <dbReference type="Google" id="ProtNLM"/>
    </source>
</evidence>
<accession>A0AAV9HUF8</accession>
<feature type="region of interest" description="Disordered" evidence="1">
    <location>
        <begin position="170"/>
        <end position="194"/>
    </location>
</feature>
<feature type="compositionally biased region" description="Basic and acidic residues" evidence="1">
    <location>
        <begin position="170"/>
        <end position="185"/>
    </location>
</feature>
<organism evidence="2 3">
    <name type="scientific">Cladorrhinum samala</name>
    <dbReference type="NCBI Taxonomy" id="585594"/>
    <lineage>
        <taxon>Eukaryota</taxon>
        <taxon>Fungi</taxon>
        <taxon>Dikarya</taxon>
        <taxon>Ascomycota</taxon>
        <taxon>Pezizomycotina</taxon>
        <taxon>Sordariomycetes</taxon>
        <taxon>Sordariomycetidae</taxon>
        <taxon>Sordariales</taxon>
        <taxon>Podosporaceae</taxon>
        <taxon>Cladorrhinum</taxon>
    </lineage>
</organism>
<dbReference type="InterPro" id="IPR050508">
    <property type="entry name" value="Methyltransf_Superfamily"/>
</dbReference>
<comment type="caution">
    <text evidence="2">The sequence shown here is derived from an EMBL/GenBank/DDBJ whole genome shotgun (WGS) entry which is preliminary data.</text>
</comment>
<name>A0AAV9HUF8_9PEZI</name>
<sequence>MLLLARNRVRENVPGLDKVMRKRRAEPMPSEMPAAVVSAVEDRVRLILSDAERGPLPEEKQYDTVVQTFGLCSVDDPKRLIKNMCEVVKKDTGRILLLEHGRGWWEWMNGLLDRWAGEHHAKYGCWWNRDIEGIVREAEKEVEGLEVVSLKRPAWRQLGSVVLVEMRVRGKENEKKEQQEKEAGESGKSGEVPM</sequence>
<proteinExistence type="predicted"/>
<dbReference type="Proteomes" id="UP001321749">
    <property type="component" value="Unassembled WGS sequence"/>
</dbReference>
<dbReference type="EMBL" id="MU864955">
    <property type="protein sequence ID" value="KAK4463775.1"/>
    <property type="molecule type" value="Genomic_DNA"/>
</dbReference>
<dbReference type="GO" id="GO:0008168">
    <property type="term" value="F:methyltransferase activity"/>
    <property type="evidence" value="ECO:0007669"/>
    <property type="project" value="TreeGrafter"/>
</dbReference>
<evidence type="ECO:0000313" key="3">
    <source>
        <dbReference type="Proteomes" id="UP001321749"/>
    </source>
</evidence>
<dbReference type="Pfam" id="PF13489">
    <property type="entry name" value="Methyltransf_23"/>
    <property type="match status" value="1"/>
</dbReference>
<evidence type="ECO:0000313" key="2">
    <source>
        <dbReference type="EMBL" id="KAK4463775.1"/>
    </source>
</evidence>
<reference evidence="2" key="2">
    <citation type="submission" date="2023-06" db="EMBL/GenBank/DDBJ databases">
        <authorList>
            <consortium name="Lawrence Berkeley National Laboratory"/>
            <person name="Mondo S.J."/>
            <person name="Hensen N."/>
            <person name="Bonometti L."/>
            <person name="Westerberg I."/>
            <person name="Brannstrom I.O."/>
            <person name="Guillou S."/>
            <person name="Cros-Aarteil S."/>
            <person name="Calhoun S."/>
            <person name="Haridas S."/>
            <person name="Kuo A."/>
            <person name="Pangilinan J."/>
            <person name="Riley R."/>
            <person name="Labutti K."/>
            <person name="Andreopoulos B."/>
            <person name="Lipzen A."/>
            <person name="Chen C."/>
            <person name="Yanf M."/>
            <person name="Daum C."/>
            <person name="Ng V."/>
            <person name="Clum A."/>
            <person name="Steindorff A."/>
            <person name="Ohm R."/>
            <person name="Martin F."/>
            <person name="Silar P."/>
            <person name="Natvig D."/>
            <person name="Lalanne C."/>
            <person name="Gautier V."/>
            <person name="Ament-Velasquez S.L."/>
            <person name="Kruys A."/>
            <person name="Hutchinson M.I."/>
            <person name="Powell A.J."/>
            <person name="Barry K."/>
            <person name="Miller A.N."/>
            <person name="Grigoriev I.V."/>
            <person name="Debuchy R."/>
            <person name="Gladieux P."/>
            <person name="Thoren M.H."/>
            <person name="Johannesson H."/>
        </authorList>
    </citation>
    <scope>NUCLEOTIDE SEQUENCE</scope>
    <source>
        <strain evidence="2">PSN324</strain>
    </source>
</reference>
<dbReference type="SUPFAM" id="SSF53335">
    <property type="entry name" value="S-adenosyl-L-methionine-dependent methyltransferases"/>
    <property type="match status" value="1"/>
</dbReference>
<dbReference type="AlphaFoldDB" id="A0AAV9HUF8"/>
<gene>
    <name evidence="2" type="ORF">QBC42DRAFT_264681</name>
</gene>
<keyword evidence="3" id="KW-1185">Reference proteome</keyword>
<evidence type="ECO:0000256" key="1">
    <source>
        <dbReference type="SAM" id="MobiDB-lite"/>
    </source>
</evidence>
<dbReference type="PANTHER" id="PTHR42912:SF83">
    <property type="entry name" value="METHYLTRANSFERASE TYPE 11 DOMAIN-CONTAINING PROTEIN"/>
    <property type="match status" value="1"/>
</dbReference>
<dbReference type="PANTHER" id="PTHR42912">
    <property type="entry name" value="METHYLTRANSFERASE"/>
    <property type="match status" value="1"/>
</dbReference>
<dbReference type="Gene3D" id="3.40.50.150">
    <property type="entry name" value="Vaccinia Virus protein VP39"/>
    <property type="match status" value="1"/>
</dbReference>
<protein>
    <recommendedName>
        <fullName evidence="4">S-adenosyl-L-methionine-dependent methyltransferase</fullName>
    </recommendedName>
</protein>
<dbReference type="InterPro" id="IPR029063">
    <property type="entry name" value="SAM-dependent_MTases_sf"/>
</dbReference>